<sequence>MPKVISTRLAAEPIPAQSTIRPKSCLLNHQTNQVCRLKCQKEGSCTLDSPRTLESSNMIELQNVLFRVTTFEQNLGSFFRYKQ</sequence>
<dbReference type="Proteomes" id="UP000321570">
    <property type="component" value="Unassembled WGS sequence"/>
</dbReference>
<reference evidence="1 2" key="1">
    <citation type="submission" date="2019-07" db="EMBL/GenBank/DDBJ databases">
        <authorList>
            <person name="Jastrzebski P J."/>
            <person name="Paukszto L."/>
            <person name="Jastrzebski P J."/>
        </authorList>
    </citation>
    <scope>NUCLEOTIDE SEQUENCE [LARGE SCALE GENOMIC DNA]</scope>
    <source>
        <strain evidence="1 2">WMS-il1</strain>
    </source>
</reference>
<accession>A0A564YZM4</accession>
<protein>
    <submittedName>
        <fullName evidence="1">Uncharacterized protein</fullName>
    </submittedName>
</protein>
<gene>
    <name evidence="1" type="ORF">WMSIL1_LOCUS11210</name>
</gene>
<organism evidence="1 2">
    <name type="scientific">Hymenolepis diminuta</name>
    <name type="common">Rat tapeworm</name>
    <dbReference type="NCBI Taxonomy" id="6216"/>
    <lineage>
        <taxon>Eukaryota</taxon>
        <taxon>Metazoa</taxon>
        <taxon>Spiralia</taxon>
        <taxon>Lophotrochozoa</taxon>
        <taxon>Platyhelminthes</taxon>
        <taxon>Cestoda</taxon>
        <taxon>Eucestoda</taxon>
        <taxon>Cyclophyllidea</taxon>
        <taxon>Hymenolepididae</taxon>
        <taxon>Hymenolepis</taxon>
    </lineage>
</organism>
<keyword evidence="2" id="KW-1185">Reference proteome</keyword>
<evidence type="ECO:0000313" key="1">
    <source>
        <dbReference type="EMBL" id="VUZ52692.1"/>
    </source>
</evidence>
<evidence type="ECO:0000313" key="2">
    <source>
        <dbReference type="Proteomes" id="UP000321570"/>
    </source>
</evidence>
<dbReference type="AlphaFoldDB" id="A0A564YZM4"/>
<proteinExistence type="predicted"/>
<name>A0A564YZM4_HYMDI</name>
<dbReference type="EMBL" id="CABIJS010000521">
    <property type="protein sequence ID" value="VUZ52692.1"/>
    <property type="molecule type" value="Genomic_DNA"/>
</dbReference>